<evidence type="ECO:0000259" key="3">
    <source>
        <dbReference type="PROSITE" id="PS51186"/>
    </source>
</evidence>
<dbReference type="AlphaFoldDB" id="A0A7W3N2T3"/>
<gene>
    <name evidence="4" type="ORF">HNR21_005294</name>
</gene>
<dbReference type="RefSeq" id="WP_312881292.1">
    <property type="nucleotide sequence ID" value="NZ_JACJII010000001.1"/>
</dbReference>
<evidence type="ECO:0000256" key="2">
    <source>
        <dbReference type="ARBA" id="ARBA00023315"/>
    </source>
</evidence>
<organism evidence="4 5">
    <name type="scientific">Thermomonospora cellulosilytica</name>
    <dbReference type="NCBI Taxonomy" id="1411118"/>
    <lineage>
        <taxon>Bacteria</taxon>
        <taxon>Bacillati</taxon>
        <taxon>Actinomycetota</taxon>
        <taxon>Actinomycetes</taxon>
        <taxon>Streptosporangiales</taxon>
        <taxon>Thermomonosporaceae</taxon>
        <taxon>Thermomonospora</taxon>
    </lineage>
</organism>
<comment type="caution">
    <text evidence="4">The sequence shown here is derived from an EMBL/GenBank/DDBJ whole genome shotgun (WGS) entry which is preliminary data.</text>
</comment>
<evidence type="ECO:0000256" key="1">
    <source>
        <dbReference type="ARBA" id="ARBA00022679"/>
    </source>
</evidence>
<evidence type="ECO:0000313" key="5">
    <source>
        <dbReference type="Proteomes" id="UP000539313"/>
    </source>
</evidence>
<accession>A0A7W3N2T3</accession>
<dbReference type="CDD" id="cd04301">
    <property type="entry name" value="NAT_SF"/>
    <property type="match status" value="1"/>
</dbReference>
<dbReference type="PANTHER" id="PTHR43800">
    <property type="entry name" value="PEPTIDYL-LYSINE N-ACETYLTRANSFERASE YJAB"/>
    <property type="match status" value="1"/>
</dbReference>
<feature type="domain" description="N-acetyltransferase" evidence="3">
    <location>
        <begin position="3"/>
        <end position="145"/>
    </location>
</feature>
<dbReference type="SUPFAM" id="SSF55729">
    <property type="entry name" value="Acyl-CoA N-acyltransferases (Nat)"/>
    <property type="match status" value="1"/>
</dbReference>
<sequence length="167" mass="18165">MGLSVRMARAADHAVLPEIERSADGVFASVGIVFPAGPAVIEEVGERARVWVAGEPPVGFAAVVEMDGHPHLEQIAVRADRTGQGIGGLLLARVIEETRGTLTLITFRDVPWNAPWYARFGFEVMPEPEWGPRLREHWAAEIEAGLHALGPRVVMCREGTPAGRRTD</sequence>
<keyword evidence="1 4" id="KW-0808">Transferase</keyword>
<evidence type="ECO:0000313" key="4">
    <source>
        <dbReference type="EMBL" id="MBA9006412.1"/>
    </source>
</evidence>
<protein>
    <submittedName>
        <fullName evidence="4">GNAT superfamily N-acetyltransferase</fullName>
    </submittedName>
</protein>
<dbReference type="Gene3D" id="3.40.630.30">
    <property type="match status" value="1"/>
</dbReference>
<dbReference type="GO" id="GO:0016747">
    <property type="term" value="F:acyltransferase activity, transferring groups other than amino-acyl groups"/>
    <property type="evidence" value="ECO:0007669"/>
    <property type="project" value="InterPro"/>
</dbReference>
<reference evidence="4 5" key="1">
    <citation type="submission" date="2020-08" db="EMBL/GenBank/DDBJ databases">
        <title>Sequencing the genomes of 1000 actinobacteria strains.</title>
        <authorList>
            <person name="Klenk H.-P."/>
        </authorList>
    </citation>
    <scope>NUCLEOTIDE SEQUENCE [LARGE SCALE GENOMIC DNA]</scope>
    <source>
        <strain evidence="4 5">DSM 45823</strain>
    </source>
</reference>
<keyword evidence="2" id="KW-0012">Acyltransferase</keyword>
<dbReference type="InterPro" id="IPR016181">
    <property type="entry name" value="Acyl_CoA_acyltransferase"/>
</dbReference>
<dbReference type="Pfam" id="PF13508">
    <property type="entry name" value="Acetyltransf_7"/>
    <property type="match status" value="1"/>
</dbReference>
<dbReference type="InterPro" id="IPR000182">
    <property type="entry name" value="GNAT_dom"/>
</dbReference>
<dbReference type="PANTHER" id="PTHR43800:SF1">
    <property type="entry name" value="PEPTIDYL-LYSINE N-ACETYLTRANSFERASE YJAB"/>
    <property type="match status" value="1"/>
</dbReference>
<dbReference type="PROSITE" id="PS51186">
    <property type="entry name" value="GNAT"/>
    <property type="match status" value="1"/>
</dbReference>
<dbReference type="Proteomes" id="UP000539313">
    <property type="component" value="Unassembled WGS sequence"/>
</dbReference>
<keyword evidence="5" id="KW-1185">Reference proteome</keyword>
<name>A0A7W3N2T3_9ACTN</name>
<dbReference type="EMBL" id="JACJII010000001">
    <property type="protein sequence ID" value="MBA9006412.1"/>
    <property type="molecule type" value="Genomic_DNA"/>
</dbReference>
<proteinExistence type="predicted"/>